<gene>
    <name evidence="2" type="ORF">C1SCF055_LOCUS9572</name>
</gene>
<keyword evidence="1" id="KW-0812">Transmembrane</keyword>
<keyword evidence="1" id="KW-0472">Membrane</keyword>
<reference evidence="3 4" key="2">
    <citation type="submission" date="2024-05" db="EMBL/GenBank/DDBJ databases">
        <authorList>
            <person name="Chen Y."/>
            <person name="Shah S."/>
            <person name="Dougan E. K."/>
            <person name="Thang M."/>
            <person name="Chan C."/>
        </authorList>
    </citation>
    <scope>NUCLEOTIDE SEQUENCE [LARGE SCALE GENOMIC DNA]</scope>
</reference>
<protein>
    <submittedName>
        <fullName evidence="2">Uncharacterized protein</fullName>
    </submittedName>
</protein>
<comment type="caution">
    <text evidence="2">The sequence shown here is derived from an EMBL/GenBank/DDBJ whole genome shotgun (WGS) entry which is preliminary data.</text>
</comment>
<dbReference type="EMBL" id="CAMXCT020000664">
    <property type="protein sequence ID" value="CAL1135194.1"/>
    <property type="molecule type" value="Genomic_DNA"/>
</dbReference>
<keyword evidence="4" id="KW-1185">Reference proteome</keyword>
<evidence type="ECO:0000256" key="1">
    <source>
        <dbReference type="SAM" id="Phobius"/>
    </source>
</evidence>
<evidence type="ECO:0000313" key="4">
    <source>
        <dbReference type="Proteomes" id="UP001152797"/>
    </source>
</evidence>
<reference evidence="2" key="1">
    <citation type="submission" date="2022-10" db="EMBL/GenBank/DDBJ databases">
        <authorList>
            <person name="Chen Y."/>
            <person name="Dougan E. K."/>
            <person name="Chan C."/>
            <person name="Rhodes N."/>
            <person name="Thang M."/>
        </authorList>
    </citation>
    <scope>NUCLEOTIDE SEQUENCE</scope>
</reference>
<dbReference type="AlphaFoldDB" id="A0A9P1BYH3"/>
<sequence>MPSPFKKLYSGPVSAIACVYGSERRPTEPPLLPFFLFCVLFAPCVAVPAAIPALAIPPFFAPAVFAMTKNGRLATPWSTRAAATLKVLRAKKRNLTSQASVSNSLSYPERRVTQLLRLTMAKSLKGTWTMVAPTVEPAKFLVMLVAELAFMRTSRLPPSQYILNKWPIRPNKLVAELAAFTTGGPGTRFLPTRRAANGTLLRYNRDTQAYTLGDLSSFVATGLHQACLKGNDLRAPDIEHLLRNTPFRRGWALSLPHIMATLALCGRANPASMDLPRNLGPRTATCLRLLFGNASEAQVVAAIQAEQRLLGTPEASPGASLPLFFHFFFFCFQPLPQDGVMNTAEVRGWLCKRNLPQEMGHPRWERWELAGRETGRGIYHMTWDFQDGNYQVGKREEEFTTGDGTSLMGTGR</sequence>
<evidence type="ECO:0000313" key="2">
    <source>
        <dbReference type="EMBL" id="CAI3981819.1"/>
    </source>
</evidence>
<evidence type="ECO:0000313" key="3">
    <source>
        <dbReference type="EMBL" id="CAL4769131.1"/>
    </source>
</evidence>
<dbReference type="EMBL" id="CAMXCT010000664">
    <property type="protein sequence ID" value="CAI3981819.1"/>
    <property type="molecule type" value="Genomic_DNA"/>
</dbReference>
<feature type="transmembrane region" description="Helical" evidence="1">
    <location>
        <begin position="34"/>
        <end position="60"/>
    </location>
</feature>
<keyword evidence="1" id="KW-1133">Transmembrane helix</keyword>
<accession>A0A9P1BYH3</accession>
<organism evidence="2">
    <name type="scientific">Cladocopium goreaui</name>
    <dbReference type="NCBI Taxonomy" id="2562237"/>
    <lineage>
        <taxon>Eukaryota</taxon>
        <taxon>Sar</taxon>
        <taxon>Alveolata</taxon>
        <taxon>Dinophyceae</taxon>
        <taxon>Suessiales</taxon>
        <taxon>Symbiodiniaceae</taxon>
        <taxon>Cladocopium</taxon>
    </lineage>
</organism>
<dbReference type="Proteomes" id="UP001152797">
    <property type="component" value="Unassembled WGS sequence"/>
</dbReference>
<dbReference type="PROSITE" id="PS51257">
    <property type="entry name" value="PROKAR_LIPOPROTEIN"/>
    <property type="match status" value="1"/>
</dbReference>
<proteinExistence type="predicted"/>
<name>A0A9P1BYH3_9DINO</name>
<dbReference type="EMBL" id="CAMXCT030000664">
    <property type="protein sequence ID" value="CAL4769131.1"/>
    <property type="molecule type" value="Genomic_DNA"/>
</dbReference>